<dbReference type="Proteomes" id="UP000780721">
    <property type="component" value="Unassembled WGS sequence"/>
</dbReference>
<dbReference type="Gene3D" id="3.30.160.250">
    <property type="match status" value="1"/>
</dbReference>
<reference evidence="3" key="1">
    <citation type="submission" date="2020-04" db="EMBL/GenBank/DDBJ databases">
        <title>Deep metagenomics examines the oral microbiome during advanced dental caries in children, revealing novel taxa and co-occurrences with host molecules.</title>
        <authorList>
            <person name="Baker J.L."/>
            <person name="Morton J.T."/>
            <person name="Dinis M."/>
            <person name="Alvarez R."/>
            <person name="Tran N.C."/>
            <person name="Knight R."/>
            <person name="Edlund A."/>
        </authorList>
    </citation>
    <scope>NUCLEOTIDE SEQUENCE</scope>
    <source>
        <strain evidence="3">JCVI_48_bin.5</strain>
    </source>
</reference>
<dbReference type="GeneID" id="85014567"/>
<evidence type="ECO:0000313" key="3">
    <source>
        <dbReference type="EMBL" id="MBF1305515.1"/>
    </source>
</evidence>
<dbReference type="EMBL" id="JABZRB010000187">
    <property type="protein sequence ID" value="MBF1305515.1"/>
    <property type="molecule type" value="Genomic_DNA"/>
</dbReference>
<name>A0A7W9SGM1_9FIRM</name>
<gene>
    <name evidence="2" type="ORF">HNQ46_001013</name>
    <name evidence="3" type="ORF">HXM91_06670</name>
</gene>
<dbReference type="AlphaFoldDB" id="A0A7W9SGM1"/>
<protein>
    <submittedName>
        <fullName evidence="2">Putative RNase H-like HicB family nuclease</fullName>
    </submittedName>
    <submittedName>
        <fullName evidence="3">Type II toxin-antitoxin system HicB family antitoxin</fullName>
    </submittedName>
</protein>
<evidence type="ECO:0000313" key="4">
    <source>
        <dbReference type="Proteomes" id="UP000522163"/>
    </source>
</evidence>
<comment type="caution">
    <text evidence="2">The sequence shown here is derived from an EMBL/GenBank/DDBJ whole genome shotgun (WGS) entry which is preliminary data.</text>
</comment>
<dbReference type="Pfam" id="PF15919">
    <property type="entry name" value="HicB_lk_antitox"/>
    <property type="match status" value="1"/>
</dbReference>
<sequence>MKYVYPAVFTPEENGQFSVNFPDLESCYTCGDDLGDALYMAEDVLAMTLVSYENNSTPIPTPSKKLSLEDGEFQNFIVCDTDSYRKQNIFIH</sequence>
<accession>A0A7W9SGM1</accession>
<dbReference type="Proteomes" id="UP000522163">
    <property type="component" value="Unassembled WGS sequence"/>
</dbReference>
<evidence type="ECO:0000259" key="1">
    <source>
        <dbReference type="Pfam" id="PF15919"/>
    </source>
</evidence>
<reference evidence="2 4" key="2">
    <citation type="submission" date="2020-08" db="EMBL/GenBank/DDBJ databases">
        <title>Genomic Encyclopedia of Type Strains, Phase IV (KMG-IV): sequencing the most valuable type-strain genomes for metagenomic binning, comparative biology and taxonomic classification.</title>
        <authorList>
            <person name="Goeker M."/>
        </authorList>
    </citation>
    <scope>NUCLEOTIDE SEQUENCE [LARGE SCALE GENOMIC DNA]</scope>
    <source>
        <strain evidence="2 4">DSM 17245</strain>
    </source>
</reference>
<feature type="domain" description="HicB-like antitoxin of toxin-antitoxin system" evidence="1">
    <location>
        <begin position="5"/>
        <end position="78"/>
    </location>
</feature>
<organism evidence="2 4">
    <name type="scientific">Oribacterium sinus</name>
    <dbReference type="NCBI Taxonomy" id="237576"/>
    <lineage>
        <taxon>Bacteria</taxon>
        <taxon>Bacillati</taxon>
        <taxon>Bacillota</taxon>
        <taxon>Clostridia</taxon>
        <taxon>Lachnospirales</taxon>
        <taxon>Lachnospiraceae</taxon>
        <taxon>Oribacterium</taxon>
    </lineage>
</organism>
<evidence type="ECO:0000313" key="2">
    <source>
        <dbReference type="EMBL" id="MBB6041041.1"/>
    </source>
</evidence>
<dbReference type="SUPFAM" id="SSF143100">
    <property type="entry name" value="TTHA1013/TTHA0281-like"/>
    <property type="match status" value="1"/>
</dbReference>
<dbReference type="InterPro" id="IPR031807">
    <property type="entry name" value="HicB-like"/>
</dbReference>
<dbReference type="InterPro" id="IPR035069">
    <property type="entry name" value="TTHA1013/TTHA0281-like"/>
</dbReference>
<dbReference type="EMBL" id="JACHHH010000004">
    <property type="protein sequence ID" value="MBB6041041.1"/>
    <property type="molecule type" value="Genomic_DNA"/>
</dbReference>
<proteinExistence type="predicted"/>
<dbReference type="RefSeq" id="WP_183683556.1">
    <property type="nucleotide sequence ID" value="NZ_CAUQIH010000025.1"/>
</dbReference>